<sequence>MKKIKFIKLNGLFNWNVGQELSTEEFQDGTVTLSYKGGEDKEQFVVLSPWYLVKNGYAEWVEETSLVEEKTKVDERETLELLARLNSKLDRLLDDK</sequence>
<accession>A0A0F8WTQ5</accession>
<evidence type="ECO:0000313" key="1">
    <source>
        <dbReference type="EMBL" id="KKK60103.1"/>
    </source>
</evidence>
<reference evidence="1" key="1">
    <citation type="journal article" date="2015" name="Nature">
        <title>Complex archaea that bridge the gap between prokaryotes and eukaryotes.</title>
        <authorList>
            <person name="Spang A."/>
            <person name="Saw J.H."/>
            <person name="Jorgensen S.L."/>
            <person name="Zaremba-Niedzwiedzka K."/>
            <person name="Martijn J."/>
            <person name="Lind A.E."/>
            <person name="van Eijk R."/>
            <person name="Schleper C."/>
            <person name="Guy L."/>
            <person name="Ettema T.J."/>
        </authorList>
    </citation>
    <scope>NUCLEOTIDE SEQUENCE</scope>
</reference>
<dbReference type="EMBL" id="LAZR01063139">
    <property type="protein sequence ID" value="KKK60103.1"/>
    <property type="molecule type" value="Genomic_DNA"/>
</dbReference>
<dbReference type="AlphaFoldDB" id="A0A0F8WTQ5"/>
<organism evidence="1">
    <name type="scientific">marine sediment metagenome</name>
    <dbReference type="NCBI Taxonomy" id="412755"/>
    <lineage>
        <taxon>unclassified sequences</taxon>
        <taxon>metagenomes</taxon>
        <taxon>ecological metagenomes</taxon>
    </lineage>
</organism>
<proteinExistence type="predicted"/>
<name>A0A0F8WTQ5_9ZZZZ</name>
<comment type="caution">
    <text evidence="1">The sequence shown here is derived from an EMBL/GenBank/DDBJ whole genome shotgun (WGS) entry which is preliminary data.</text>
</comment>
<gene>
    <name evidence="1" type="ORF">LCGC14_3027720</name>
</gene>
<protein>
    <submittedName>
        <fullName evidence="1">Uncharacterized protein</fullName>
    </submittedName>
</protein>